<evidence type="ECO:0000313" key="6">
    <source>
        <dbReference type="EMBL" id="MCK2222001.1"/>
    </source>
</evidence>
<keyword evidence="2" id="KW-0238">DNA-binding</keyword>
<evidence type="ECO:0000256" key="4">
    <source>
        <dbReference type="SAM" id="MobiDB-lite"/>
    </source>
</evidence>
<keyword evidence="3" id="KW-0804">Transcription</keyword>
<dbReference type="PANTHER" id="PTHR44688">
    <property type="entry name" value="DNA-BINDING TRANSCRIPTIONAL ACTIVATOR DEVR_DOSR"/>
    <property type="match status" value="1"/>
</dbReference>
<geneLocation type="plasmid" evidence="6">
    <name>unnamed1</name>
</geneLocation>
<evidence type="ECO:0000256" key="2">
    <source>
        <dbReference type="ARBA" id="ARBA00023125"/>
    </source>
</evidence>
<sequence>MPSRIRQLDDARAPRRGHGLVDLQVTTRPIHRSSSLPPASATEAQQRLTARELQVLRQLAQGLSNAEIATALTIEEGTAEAHVSAWCSGSRDGPRTGPLTQVTPGDELPCTSGFSSAHAGISRASGEG</sequence>
<dbReference type="PRINTS" id="PR00038">
    <property type="entry name" value="HTHLUXR"/>
</dbReference>
<keyword evidence="7" id="KW-1185">Reference proteome</keyword>
<dbReference type="InterPro" id="IPR036388">
    <property type="entry name" value="WH-like_DNA-bd_sf"/>
</dbReference>
<dbReference type="InterPro" id="IPR000792">
    <property type="entry name" value="Tscrpt_reg_LuxR_C"/>
</dbReference>
<evidence type="ECO:0000256" key="1">
    <source>
        <dbReference type="ARBA" id="ARBA00023015"/>
    </source>
</evidence>
<dbReference type="PANTHER" id="PTHR44688:SF16">
    <property type="entry name" value="DNA-BINDING TRANSCRIPTIONAL ACTIVATOR DEVR_DOSR"/>
    <property type="match status" value="1"/>
</dbReference>
<dbReference type="Proteomes" id="UP001317259">
    <property type="component" value="Unassembled WGS sequence"/>
</dbReference>
<name>A0ABT0GD22_9ACTN</name>
<dbReference type="Gene3D" id="1.10.10.10">
    <property type="entry name" value="Winged helix-like DNA-binding domain superfamily/Winged helix DNA-binding domain"/>
    <property type="match status" value="1"/>
</dbReference>
<dbReference type="InterPro" id="IPR016032">
    <property type="entry name" value="Sig_transdc_resp-reg_C-effctor"/>
</dbReference>
<dbReference type="SMART" id="SM00421">
    <property type="entry name" value="HTH_LUXR"/>
    <property type="match status" value="1"/>
</dbReference>
<dbReference type="SUPFAM" id="SSF46894">
    <property type="entry name" value="C-terminal effector domain of the bipartite response regulators"/>
    <property type="match status" value="1"/>
</dbReference>
<comment type="caution">
    <text evidence="6">The sequence shown here is derived from an EMBL/GenBank/DDBJ whole genome shotgun (WGS) entry which is preliminary data.</text>
</comment>
<feature type="region of interest" description="Disordered" evidence="4">
    <location>
        <begin position="82"/>
        <end position="128"/>
    </location>
</feature>
<accession>A0ABT0GD22</accession>
<dbReference type="RefSeq" id="WP_247815835.1">
    <property type="nucleotide sequence ID" value="NZ_JAKRKC020000004.1"/>
</dbReference>
<evidence type="ECO:0000313" key="7">
    <source>
        <dbReference type="Proteomes" id="UP001317259"/>
    </source>
</evidence>
<gene>
    <name evidence="6" type="ORF">MF672_050565</name>
</gene>
<evidence type="ECO:0000256" key="3">
    <source>
        <dbReference type="ARBA" id="ARBA00023163"/>
    </source>
</evidence>
<dbReference type="Pfam" id="PF00196">
    <property type="entry name" value="GerE"/>
    <property type="match status" value="1"/>
</dbReference>
<protein>
    <submittedName>
        <fullName evidence="6">LuxR C-terminal-related transcriptional regulator</fullName>
    </submittedName>
</protein>
<evidence type="ECO:0000259" key="5">
    <source>
        <dbReference type="SMART" id="SM00421"/>
    </source>
</evidence>
<dbReference type="EMBL" id="JAKRKC020000004">
    <property type="protein sequence ID" value="MCK2222001.1"/>
    <property type="molecule type" value="Genomic_DNA"/>
</dbReference>
<feature type="region of interest" description="Disordered" evidence="4">
    <location>
        <begin position="1"/>
        <end position="20"/>
    </location>
</feature>
<feature type="domain" description="HTH luxR-type" evidence="5">
    <location>
        <begin position="45"/>
        <end position="89"/>
    </location>
</feature>
<feature type="compositionally biased region" description="Basic and acidic residues" evidence="4">
    <location>
        <begin position="1"/>
        <end position="13"/>
    </location>
</feature>
<reference evidence="6 7" key="1">
    <citation type="submission" date="2022-04" db="EMBL/GenBank/DDBJ databases">
        <title>Genome draft of Actinomadura sp. ATCC 31491.</title>
        <authorList>
            <person name="Shi X."/>
            <person name="Du Y."/>
        </authorList>
    </citation>
    <scope>NUCLEOTIDE SEQUENCE [LARGE SCALE GENOMIC DNA]</scope>
    <source>
        <strain evidence="6 7">ATCC 31491</strain>
        <plasmid evidence="6">unnamed1</plasmid>
    </source>
</reference>
<proteinExistence type="predicted"/>
<organism evidence="6 7">
    <name type="scientific">Actinomadura luzonensis</name>
    <dbReference type="NCBI Taxonomy" id="2805427"/>
    <lineage>
        <taxon>Bacteria</taxon>
        <taxon>Bacillati</taxon>
        <taxon>Actinomycetota</taxon>
        <taxon>Actinomycetes</taxon>
        <taxon>Streptosporangiales</taxon>
        <taxon>Thermomonosporaceae</taxon>
        <taxon>Actinomadura</taxon>
    </lineage>
</organism>
<keyword evidence="1" id="KW-0805">Transcription regulation</keyword>
<keyword evidence="6" id="KW-0614">Plasmid</keyword>
<dbReference type="CDD" id="cd06170">
    <property type="entry name" value="LuxR_C_like"/>
    <property type="match status" value="1"/>
</dbReference>